<protein>
    <recommendedName>
        <fullName evidence="4">Secreted protein</fullName>
    </recommendedName>
</protein>
<feature type="signal peptide" evidence="1">
    <location>
        <begin position="1"/>
        <end position="22"/>
    </location>
</feature>
<feature type="chain" id="PRO_5007565581" description="Secreted protein" evidence="1">
    <location>
        <begin position="23"/>
        <end position="369"/>
    </location>
</feature>
<name>A0A150P2F8_SORCE</name>
<accession>A0A150P2F8</accession>
<evidence type="ECO:0000256" key="1">
    <source>
        <dbReference type="SAM" id="SignalP"/>
    </source>
</evidence>
<keyword evidence="1" id="KW-0732">Signal</keyword>
<reference evidence="2 3" key="1">
    <citation type="submission" date="2014-02" db="EMBL/GenBank/DDBJ databases">
        <title>The small core and large imbalanced accessory genome model reveals a collaborative survival strategy of Sorangium cellulosum strains in nature.</title>
        <authorList>
            <person name="Han K."/>
            <person name="Peng R."/>
            <person name="Blom J."/>
            <person name="Li Y.-Z."/>
        </authorList>
    </citation>
    <scope>NUCLEOTIDE SEQUENCE [LARGE SCALE GENOMIC DNA]</scope>
    <source>
        <strain evidence="2 3">So0157-25</strain>
    </source>
</reference>
<sequence length="369" mass="38108">MRRWAIGRVLAALASMSGAAVAVASGCGATDGYDCRDLLECDVMNEDGTSNGGCEGTCVVPRLPGYLPGVFLLRENAGLEDLECDDAVLLKPHRTEEQRKNAIPPSYSKFFVAPGAHPGCDPCACTAPACVFPAGLTVSSGWMCDDGPGQTLTPFDAPAGWDGSCVAPGAVGAEAFGSFRIAPVTARPCEVVASPVPRHGDAPAGGRVVIACDANRGATCPNRGHLCVVGAADMLPGWRRCLLSEEDEDVECPPGEETLGLHFSEKLTFWGEVEDSRACSPCSCTETAPSTCQALVSTFEDDACGDLVAAAAVAENGVCHDAEPGSTLGSVRAEWRVNAPGSCAPSGREVVGELSLRKKVTACCLPEGT</sequence>
<dbReference type="EMBL" id="JELY01003337">
    <property type="protein sequence ID" value="KYF49601.1"/>
    <property type="molecule type" value="Genomic_DNA"/>
</dbReference>
<organism evidence="2 3">
    <name type="scientific">Sorangium cellulosum</name>
    <name type="common">Polyangium cellulosum</name>
    <dbReference type="NCBI Taxonomy" id="56"/>
    <lineage>
        <taxon>Bacteria</taxon>
        <taxon>Pseudomonadati</taxon>
        <taxon>Myxococcota</taxon>
        <taxon>Polyangia</taxon>
        <taxon>Polyangiales</taxon>
        <taxon>Polyangiaceae</taxon>
        <taxon>Sorangium</taxon>
    </lineage>
</organism>
<dbReference type="PROSITE" id="PS51257">
    <property type="entry name" value="PROKAR_LIPOPROTEIN"/>
    <property type="match status" value="1"/>
</dbReference>
<evidence type="ECO:0008006" key="4">
    <source>
        <dbReference type="Google" id="ProtNLM"/>
    </source>
</evidence>
<evidence type="ECO:0000313" key="3">
    <source>
        <dbReference type="Proteomes" id="UP000075420"/>
    </source>
</evidence>
<dbReference type="Proteomes" id="UP000075420">
    <property type="component" value="Unassembled WGS sequence"/>
</dbReference>
<gene>
    <name evidence="2" type="ORF">BE08_15065</name>
</gene>
<dbReference type="AlphaFoldDB" id="A0A150P2F8"/>
<comment type="caution">
    <text evidence="2">The sequence shown here is derived from an EMBL/GenBank/DDBJ whole genome shotgun (WGS) entry which is preliminary data.</text>
</comment>
<evidence type="ECO:0000313" key="2">
    <source>
        <dbReference type="EMBL" id="KYF49601.1"/>
    </source>
</evidence>
<proteinExistence type="predicted"/>